<evidence type="ECO:0000256" key="1">
    <source>
        <dbReference type="SAM" id="Phobius"/>
    </source>
</evidence>
<keyword evidence="1" id="KW-1133">Transmembrane helix</keyword>
<proteinExistence type="predicted"/>
<evidence type="ECO:0000313" key="3">
    <source>
        <dbReference type="Proteomes" id="UP000824250"/>
    </source>
</evidence>
<keyword evidence="1" id="KW-0472">Membrane</keyword>
<dbReference type="EMBL" id="DVGC01000001">
    <property type="protein sequence ID" value="HIR04354.1"/>
    <property type="molecule type" value="Genomic_DNA"/>
</dbReference>
<dbReference type="Proteomes" id="UP000824250">
    <property type="component" value="Unassembled WGS sequence"/>
</dbReference>
<sequence>MNRPELLFGCVLVKLTGTGAERFLNLSAARGIEIFDVRKGTGECLYFFTSPQSFKDMKPLAKKAGVRLRIQKKSGPAFLLFRLRKRLLFAAGFLSFFVVLWFLSLFIWDISIEGNRMFTEETLLHYLETIPVSCGMRRDEISCSRLEEAIRNQFPEITWVSAEITGTRLRIQIRENETPVFETAPDPSPCSLEAASDGVIVKTVVRNGIPMVKAGDTVTEGQLLISGTIPIYDDSETLVNSHNIRADGEVYARTERSVRFSFPLSAERKSYTGSTRFGLHLELFGHSISFLLPDLSQPSSWFSFLTKKESAGSWDVVSEQHQLKLFRNFYLPVYGSVITAREYVPYEEYYTKEQIQDLCRDRFQTYTENLTEKGIQILRNNAKIEKDKSGWQAEYVLSVVEDIAKEVPILEKQEEIQTLHEHY</sequence>
<gene>
    <name evidence="2" type="ORF">IAB28_00040</name>
</gene>
<name>A0A9D1A1P4_9FIRM</name>
<reference evidence="2" key="1">
    <citation type="submission" date="2020-10" db="EMBL/GenBank/DDBJ databases">
        <authorList>
            <person name="Gilroy R."/>
        </authorList>
    </citation>
    <scope>NUCLEOTIDE SEQUENCE</scope>
    <source>
        <strain evidence="2">CHK180-2868</strain>
    </source>
</reference>
<dbReference type="InterPro" id="IPR010690">
    <property type="entry name" value="YqfD"/>
</dbReference>
<accession>A0A9D1A1P4</accession>
<dbReference type="Pfam" id="PF06898">
    <property type="entry name" value="YqfD"/>
    <property type="match status" value="1"/>
</dbReference>
<evidence type="ECO:0000313" key="2">
    <source>
        <dbReference type="EMBL" id="HIR04354.1"/>
    </source>
</evidence>
<reference evidence="2" key="2">
    <citation type="journal article" date="2021" name="PeerJ">
        <title>Extensive microbial diversity within the chicken gut microbiome revealed by metagenomics and culture.</title>
        <authorList>
            <person name="Gilroy R."/>
            <person name="Ravi A."/>
            <person name="Getino M."/>
            <person name="Pursley I."/>
            <person name="Horton D.L."/>
            <person name="Alikhan N.F."/>
            <person name="Baker D."/>
            <person name="Gharbi K."/>
            <person name="Hall N."/>
            <person name="Watson M."/>
            <person name="Adriaenssens E.M."/>
            <person name="Foster-Nyarko E."/>
            <person name="Jarju S."/>
            <person name="Secka A."/>
            <person name="Antonio M."/>
            <person name="Oren A."/>
            <person name="Chaudhuri R.R."/>
            <person name="La Ragione R."/>
            <person name="Hildebrand F."/>
            <person name="Pallen M.J."/>
        </authorList>
    </citation>
    <scope>NUCLEOTIDE SEQUENCE</scope>
    <source>
        <strain evidence="2">CHK180-2868</strain>
    </source>
</reference>
<dbReference type="AlphaFoldDB" id="A0A9D1A1P4"/>
<feature type="transmembrane region" description="Helical" evidence="1">
    <location>
        <begin position="87"/>
        <end position="108"/>
    </location>
</feature>
<organism evidence="2 3">
    <name type="scientific">Candidatus Copromonas faecavium</name>
    <name type="common">nom. illeg.</name>
    <dbReference type="NCBI Taxonomy" id="2840740"/>
    <lineage>
        <taxon>Bacteria</taxon>
        <taxon>Bacillati</taxon>
        <taxon>Bacillota</taxon>
        <taxon>Clostridia</taxon>
        <taxon>Lachnospirales</taxon>
        <taxon>Lachnospiraceae</taxon>
        <taxon>Candidatus Copromonas (nom. illeg.)</taxon>
    </lineage>
</organism>
<protein>
    <submittedName>
        <fullName evidence="2">Sporulation protein YqfD</fullName>
    </submittedName>
</protein>
<keyword evidence="1" id="KW-0812">Transmembrane</keyword>
<comment type="caution">
    <text evidence="2">The sequence shown here is derived from an EMBL/GenBank/DDBJ whole genome shotgun (WGS) entry which is preliminary data.</text>
</comment>
<dbReference type="PIRSF" id="PIRSF029895">
    <property type="entry name" value="SpoIV"/>
    <property type="match status" value="1"/>
</dbReference>